<gene>
    <name evidence="6" type="ORF">KDAU_19570</name>
</gene>
<dbReference type="EMBL" id="BIFQ01000001">
    <property type="protein sequence ID" value="GCE04628.1"/>
    <property type="molecule type" value="Genomic_DNA"/>
</dbReference>
<dbReference type="InterPro" id="IPR009057">
    <property type="entry name" value="Homeodomain-like_sf"/>
</dbReference>
<proteinExistence type="predicted"/>
<dbReference type="GO" id="GO:0003700">
    <property type="term" value="F:DNA-binding transcription factor activity"/>
    <property type="evidence" value="ECO:0007669"/>
    <property type="project" value="InterPro"/>
</dbReference>
<dbReference type="Gene3D" id="2.60.120.10">
    <property type="entry name" value="Jelly Rolls"/>
    <property type="match status" value="1"/>
</dbReference>
<evidence type="ECO:0000256" key="4">
    <source>
        <dbReference type="SAM" id="MobiDB-lite"/>
    </source>
</evidence>
<dbReference type="InterPro" id="IPR014710">
    <property type="entry name" value="RmlC-like_jellyroll"/>
</dbReference>
<evidence type="ECO:0000313" key="6">
    <source>
        <dbReference type="EMBL" id="GCE04628.1"/>
    </source>
</evidence>
<dbReference type="Pfam" id="PF12833">
    <property type="entry name" value="HTH_18"/>
    <property type="match status" value="1"/>
</dbReference>
<dbReference type="Gene3D" id="1.10.10.60">
    <property type="entry name" value="Homeodomain-like"/>
    <property type="match status" value="1"/>
</dbReference>
<dbReference type="SMART" id="SM00342">
    <property type="entry name" value="HTH_ARAC"/>
    <property type="match status" value="1"/>
</dbReference>
<protein>
    <recommendedName>
        <fullName evidence="5">HTH araC/xylS-type domain-containing protein</fullName>
    </recommendedName>
</protein>
<keyword evidence="7" id="KW-1185">Reference proteome</keyword>
<dbReference type="OrthoDB" id="145012at2"/>
<accession>A0A401ZD61</accession>
<dbReference type="Proteomes" id="UP000287224">
    <property type="component" value="Unassembled WGS sequence"/>
</dbReference>
<dbReference type="Pfam" id="PF02311">
    <property type="entry name" value="AraC_binding"/>
    <property type="match status" value="1"/>
</dbReference>
<dbReference type="SUPFAM" id="SSF46689">
    <property type="entry name" value="Homeodomain-like"/>
    <property type="match status" value="1"/>
</dbReference>
<dbReference type="RefSeq" id="WP_126595759.1">
    <property type="nucleotide sequence ID" value="NZ_BIFQ01000001.1"/>
</dbReference>
<dbReference type="InterPro" id="IPR011051">
    <property type="entry name" value="RmlC_Cupin_sf"/>
</dbReference>
<evidence type="ECO:0000256" key="1">
    <source>
        <dbReference type="ARBA" id="ARBA00023015"/>
    </source>
</evidence>
<name>A0A401ZD61_9CHLR</name>
<dbReference type="PANTHER" id="PTHR43280">
    <property type="entry name" value="ARAC-FAMILY TRANSCRIPTIONAL REGULATOR"/>
    <property type="match status" value="1"/>
</dbReference>
<evidence type="ECO:0000313" key="7">
    <source>
        <dbReference type="Proteomes" id="UP000287224"/>
    </source>
</evidence>
<dbReference type="PANTHER" id="PTHR43280:SF28">
    <property type="entry name" value="HTH-TYPE TRANSCRIPTIONAL ACTIVATOR RHAS"/>
    <property type="match status" value="1"/>
</dbReference>
<feature type="region of interest" description="Disordered" evidence="4">
    <location>
        <begin position="328"/>
        <end position="347"/>
    </location>
</feature>
<organism evidence="6 7">
    <name type="scientific">Dictyobacter aurantiacus</name>
    <dbReference type="NCBI Taxonomy" id="1936993"/>
    <lineage>
        <taxon>Bacteria</taxon>
        <taxon>Bacillati</taxon>
        <taxon>Chloroflexota</taxon>
        <taxon>Ktedonobacteria</taxon>
        <taxon>Ktedonobacterales</taxon>
        <taxon>Dictyobacteraceae</taxon>
        <taxon>Dictyobacter</taxon>
    </lineage>
</organism>
<dbReference type="PROSITE" id="PS01124">
    <property type="entry name" value="HTH_ARAC_FAMILY_2"/>
    <property type="match status" value="1"/>
</dbReference>
<keyword evidence="1" id="KW-0805">Transcription regulation</keyword>
<keyword evidence="3" id="KW-0804">Transcription</keyword>
<dbReference type="SUPFAM" id="SSF51182">
    <property type="entry name" value="RmlC-like cupins"/>
    <property type="match status" value="1"/>
</dbReference>
<sequence length="347" mass="40004">MTVAKDLSRSRYHHTSRRNMGPSQFQLMQADPQALDRLDIRFRWGHYGIQVLRCHLTSLKAGHVIQAHKHRDFEFHFIPSGTGAVVLDDGAYPVHAGMFFLTGPHVIHQQEASQWEQLDELCLHVDIVKLDDAPTTSPSTTPWGEEWEVAEAEECMRQLHTMQAHPTVDQYDAMSWFLTAYRAWHDRELGAFSTIRQAVIQIMLRTARAHHVTQINTALPSRDMNAYRYSLATQYIRDNYAHPLTLEEVAEELHICGRQLQRILDEQAEETFSGYLERYRLTQVCMALTHSDQTVEQLAGQHGFSSGSYLHYVFKKRMGMTPQQYREQQRLNQPMDGASSSRSTPSH</sequence>
<dbReference type="GO" id="GO:0043565">
    <property type="term" value="F:sequence-specific DNA binding"/>
    <property type="evidence" value="ECO:0007669"/>
    <property type="project" value="InterPro"/>
</dbReference>
<dbReference type="InterPro" id="IPR003313">
    <property type="entry name" value="AraC-bd"/>
</dbReference>
<dbReference type="AlphaFoldDB" id="A0A401ZD61"/>
<evidence type="ECO:0000259" key="5">
    <source>
        <dbReference type="PROSITE" id="PS01124"/>
    </source>
</evidence>
<keyword evidence="2" id="KW-0238">DNA-binding</keyword>
<evidence type="ECO:0000256" key="3">
    <source>
        <dbReference type="ARBA" id="ARBA00023163"/>
    </source>
</evidence>
<comment type="caution">
    <text evidence="6">The sequence shown here is derived from an EMBL/GenBank/DDBJ whole genome shotgun (WGS) entry which is preliminary data.</text>
</comment>
<feature type="region of interest" description="Disordered" evidence="4">
    <location>
        <begin position="1"/>
        <end position="24"/>
    </location>
</feature>
<evidence type="ECO:0000256" key="2">
    <source>
        <dbReference type="ARBA" id="ARBA00023125"/>
    </source>
</evidence>
<feature type="domain" description="HTH araC/xylS-type" evidence="5">
    <location>
        <begin position="230"/>
        <end position="328"/>
    </location>
</feature>
<dbReference type="InterPro" id="IPR018060">
    <property type="entry name" value="HTH_AraC"/>
</dbReference>
<reference evidence="7" key="1">
    <citation type="submission" date="2018-12" db="EMBL/GenBank/DDBJ databases">
        <title>Tengunoibacter tsumagoiensis gen. nov., sp. nov., Dictyobacter kobayashii sp. nov., D. alpinus sp. nov., and D. joshuensis sp. nov. and description of Dictyobacteraceae fam. nov. within the order Ktedonobacterales isolated from Tengu-no-mugimeshi.</title>
        <authorList>
            <person name="Wang C.M."/>
            <person name="Zheng Y."/>
            <person name="Sakai Y."/>
            <person name="Toyoda A."/>
            <person name="Minakuchi Y."/>
            <person name="Abe K."/>
            <person name="Yokota A."/>
            <person name="Yabe S."/>
        </authorList>
    </citation>
    <scope>NUCLEOTIDE SEQUENCE [LARGE SCALE GENOMIC DNA]</scope>
    <source>
        <strain evidence="7">S-27</strain>
    </source>
</reference>